<keyword evidence="11" id="KW-1185">Reference proteome</keyword>
<dbReference type="FunFam" id="2.40.10.10:FF:000017">
    <property type="entry name" value="Chymotrypsin-like elastase family member 1"/>
    <property type="match status" value="1"/>
</dbReference>
<evidence type="ECO:0000256" key="4">
    <source>
        <dbReference type="ARBA" id="ARBA00022801"/>
    </source>
</evidence>
<dbReference type="GO" id="GO:0035821">
    <property type="term" value="P:modulation of process of another organism"/>
    <property type="evidence" value="ECO:0007669"/>
    <property type="project" value="UniProtKB-ARBA"/>
</dbReference>
<evidence type="ECO:0000256" key="1">
    <source>
        <dbReference type="ARBA" id="ARBA00009228"/>
    </source>
</evidence>
<dbReference type="InterPro" id="IPR043504">
    <property type="entry name" value="Peptidase_S1_PA_chymotrypsin"/>
</dbReference>
<comment type="similarity">
    <text evidence="1">Belongs to the peptidase S1 family. Snake venom subfamily.</text>
</comment>
<dbReference type="InterPro" id="IPR001314">
    <property type="entry name" value="Peptidase_S1A"/>
</dbReference>
<evidence type="ECO:0000313" key="10">
    <source>
        <dbReference type="Ensembl" id="ENSVKKP00000020119.1"/>
    </source>
</evidence>
<feature type="domain" description="Peptidase S1" evidence="9">
    <location>
        <begin position="21"/>
        <end position="276"/>
    </location>
</feature>
<dbReference type="GO" id="GO:0004252">
    <property type="term" value="F:serine-type endopeptidase activity"/>
    <property type="evidence" value="ECO:0007669"/>
    <property type="project" value="InterPro"/>
</dbReference>
<dbReference type="Proteomes" id="UP000694545">
    <property type="component" value="Unplaced"/>
</dbReference>
<keyword evidence="4 8" id="KW-0378">Hydrolase</keyword>
<dbReference type="PANTHER" id="PTHR24257">
    <property type="entry name" value="CHYMOTRYPSIN-LIKE ELASTASE FAMILY MEMBER"/>
    <property type="match status" value="1"/>
</dbReference>
<dbReference type="GO" id="GO:0005615">
    <property type="term" value="C:extracellular space"/>
    <property type="evidence" value="ECO:0007669"/>
    <property type="project" value="TreeGrafter"/>
</dbReference>
<dbReference type="GO" id="GO:0006508">
    <property type="term" value="P:proteolysis"/>
    <property type="evidence" value="ECO:0007669"/>
    <property type="project" value="UniProtKB-KW"/>
</dbReference>
<dbReference type="CDD" id="cd00190">
    <property type="entry name" value="Tryp_SPc"/>
    <property type="match status" value="1"/>
</dbReference>
<dbReference type="InterPro" id="IPR033116">
    <property type="entry name" value="TRYPSIN_SER"/>
</dbReference>
<dbReference type="InterPro" id="IPR050850">
    <property type="entry name" value="Peptidase_S1_Elastase_sf"/>
</dbReference>
<evidence type="ECO:0000256" key="6">
    <source>
        <dbReference type="ARBA" id="ARBA00023145"/>
    </source>
</evidence>
<organism evidence="10 11">
    <name type="scientific">Varanus komodoensis</name>
    <name type="common">Komodo dragon</name>
    <dbReference type="NCBI Taxonomy" id="61221"/>
    <lineage>
        <taxon>Eukaryota</taxon>
        <taxon>Metazoa</taxon>
        <taxon>Chordata</taxon>
        <taxon>Craniata</taxon>
        <taxon>Vertebrata</taxon>
        <taxon>Euteleostomi</taxon>
        <taxon>Lepidosauria</taxon>
        <taxon>Squamata</taxon>
        <taxon>Bifurcata</taxon>
        <taxon>Unidentata</taxon>
        <taxon>Episquamata</taxon>
        <taxon>Toxicofera</taxon>
        <taxon>Anguimorpha</taxon>
        <taxon>Paleoanguimorpha</taxon>
        <taxon>Varanoidea</taxon>
        <taxon>Varanidae</taxon>
        <taxon>Varanus</taxon>
    </lineage>
</organism>
<dbReference type="InterPro" id="IPR001254">
    <property type="entry name" value="Trypsin_dom"/>
</dbReference>
<keyword evidence="3" id="KW-0732">Signal</keyword>
<keyword evidence="2 8" id="KW-0645">Protease</keyword>
<dbReference type="PROSITE" id="PS00134">
    <property type="entry name" value="TRYPSIN_HIS"/>
    <property type="match status" value="1"/>
</dbReference>
<dbReference type="PANTHER" id="PTHR24257:SF22">
    <property type="entry name" value="CHYMOTRYPSIN-LIKE ELASTASE FAMILY MEMBER 3B"/>
    <property type="match status" value="1"/>
</dbReference>
<evidence type="ECO:0000256" key="2">
    <source>
        <dbReference type="ARBA" id="ARBA00022670"/>
    </source>
</evidence>
<evidence type="ECO:0000313" key="11">
    <source>
        <dbReference type="Proteomes" id="UP000694545"/>
    </source>
</evidence>
<keyword evidence="7" id="KW-1015">Disulfide bond</keyword>
<protein>
    <recommendedName>
        <fullName evidence="9">Peptidase S1 domain-containing protein</fullName>
    </recommendedName>
</protein>
<accession>A0A8D2LDS8</accession>
<dbReference type="PROSITE" id="PS00135">
    <property type="entry name" value="TRYPSIN_SER"/>
    <property type="match status" value="1"/>
</dbReference>
<reference evidence="10" key="2">
    <citation type="submission" date="2025-09" db="UniProtKB">
        <authorList>
            <consortium name="Ensembl"/>
        </authorList>
    </citation>
    <scope>IDENTIFICATION</scope>
</reference>
<proteinExistence type="inferred from homology"/>
<dbReference type="PROSITE" id="PS50240">
    <property type="entry name" value="TRYPSIN_DOM"/>
    <property type="match status" value="1"/>
</dbReference>
<dbReference type="Gene3D" id="2.40.10.10">
    <property type="entry name" value="Trypsin-like serine proteases"/>
    <property type="match status" value="2"/>
</dbReference>
<keyword evidence="5 8" id="KW-0720">Serine protease</keyword>
<dbReference type="SUPFAM" id="SSF50494">
    <property type="entry name" value="Trypsin-like serine proteases"/>
    <property type="match status" value="1"/>
</dbReference>
<evidence type="ECO:0000256" key="5">
    <source>
        <dbReference type="ARBA" id="ARBA00022825"/>
    </source>
</evidence>
<keyword evidence="6" id="KW-0865">Zymogen</keyword>
<name>A0A8D2LDS8_VARKO</name>
<dbReference type="Pfam" id="PF00089">
    <property type="entry name" value="Trypsin"/>
    <property type="match status" value="1"/>
</dbReference>
<dbReference type="InterPro" id="IPR018114">
    <property type="entry name" value="TRYPSIN_HIS"/>
</dbReference>
<evidence type="ECO:0000259" key="9">
    <source>
        <dbReference type="PROSITE" id="PS50240"/>
    </source>
</evidence>
<dbReference type="SMART" id="SM00020">
    <property type="entry name" value="Tryp_SPc"/>
    <property type="match status" value="1"/>
</dbReference>
<evidence type="ECO:0000256" key="7">
    <source>
        <dbReference type="ARBA" id="ARBA00023157"/>
    </source>
</evidence>
<dbReference type="PRINTS" id="PR00722">
    <property type="entry name" value="CHYMOTRYPSIN"/>
</dbReference>
<evidence type="ECO:0000256" key="8">
    <source>
        <dbReference type="RuleBase" id="RU363034"/>
    </source>
</evidence>
<dbReference type="InterPro" id="IPR009003">
    <property type="entry name" value="Peptidase_S1_PA"/>
</dbReference>
<sequence>LLRKARQTGCGQPTYSPVKRVVNGEDAIPHSWPWQVSLQYQAGSEFYHLCGGTLIGPSWVMTAAHCILSGFSYRVVLGEHDLGTVEGTEQNFPVDSSNIFVHPGWNENCVSCGDDIALIKLSGTAALNDKVQLGCLPPPGELLPNWFPCYITGWGSLYTGGSIPFILQQALLPVVDYEHCSQPNWWGTTVSRSMVCAGGDIRAGCNGDSGGPLSCQAADGRWYVHGIASFVSIMGCDTPEKPTVFTPFGRVHAHIHGTNCANNLPPQSYWAAKQLLTAWRRLGHSRPGGSSLWLRRECWSPRLS</sequence>
<evidence type="ECO:0000256" key="3">
    <source>
        <dbReference type="ARBA" id="ARBA00022729"/>
    </source>
</evidence>
<dbReference type="Ensembl" id="ENSVKKT00000020615.1">
    <property type="protein sequence ID" value="ENSVKKP00000020119.1"/>
    <property type="gene ID" value="ENSVKKG00000013595.1"/>
</dbReference>
<reference evidence="10" key="1">
    <citation type="submission" date="2025-08" db="UniProtKB">
        <authorList>
            <consortium name="Ensembl"/>
        </authorList>
    </citation>
    <scope>IDENTIFICATION</scope>
</reference>
<dbReference type="AlphaFoldDB" id="A0A8D2LDS8"/>